<evidence type="ECO:0000313" key="1">
    <source>
        <dbReference type="EMBL" id="JAE29801.1"/>
    </source>
</evidence>
<dbReference type="EMBL" id="GBRH01168095">
    <property type="protein sequence ID" value="JAE29801.1"/>
    <property type="molecule type" value="Transcribed_RNA"/>
</dbReference>
<proteinExistence type="predicted"/>
<organism evidence="1">
    <name type="scientific">Arundo donax</name>
    <name type="common">Giant reed</name>
    <name type="synonym">Donax arundinaceus</name>
    <dbReference type="NCBI Taxonomy" id="35708"/>
    <lineage>
        <taxon>Eukaryota</taxon>
        <taxon>Viridiplantae</taxon>
        <taxon>Streptophyta</taxon>
        <taxon>Embryophyta</taxon>
        <taxon>Tracheophyta</taxon>
        <taxon>Spermatophyta</taxon>
        <taxon>Magnoliopsida</taxon>
        <taxon>Liliopsida</taxon>
        <taxon>Poales</taxon>
        <taxon>Poaceae</taxon>
        <taxon>PACMAD clade</taxon>
        <taxon>Arundinoideae</taxon>
        <taxon>Arundineae</taxon>
        <taxon>Arundo</taxon>
    </lineage>
</organism>
<reference evidence="1" key="2">
    <citation type="journal article" date="2015" name="Data Brief">
        <title>Shoot transcriptome of the giant reed, Arundo donax.</title>
        <authorList>
            <person name="Barrero R.A."/>
            <person name="Guerrero F.D."/>
            <person name="Moolhuijzen P."/>
            <person name="Goolsby J.A."/>
            <person name="Tidwell J."/>
            <person name="Bellgard S.E."/>
            <person name="Bellgard M.I."/>
        </authorList>
    </citation>
    <scope>NUCLEOTIDE SEQUENCE</scope>
    <source>
        <tissue evidence="1">Shoot tissue taken approximately 20 cm above the soil surface</tissue>
    </source>
</reference>
<protein>
    <submittedName>
        <fullName evidence="1">Uncharacterized protein</fullName>
    </submittedName>
</protein>
<name>A0A0A9H4K6_ARUDO</name>
<accession>A0A0A9H4K6</accession>
<dbReference type="AlphaFoldDB" id="A0A0A9H4K6"/>
<sequence length="59" mass="6352">MPPPPAPQCHPEPSPLELQRRPLLLLLKSASVACPGGLLHNTVPLPLGRLPHPTLIGRR</sequence>
<dbReference type="EMBL" id="GBRH01216730">
    <property type="protein sequence ID" value="JAD81165.1"/>
    <property type="molecule type" value="Transcribed_RNA"/>
</dbReference>
<reference evidence="1" key="1">
    <citation type="submission" date="2014-09" db="EMBL/GenBank/DDBJ databases">
        <authorList>
            <person name="Magalhaes I.L.F."/>
            <person name="Oliveira U."/>
            <person name="Santos F.R."/>
            <person name="Vidigal T.H.D.A."/>
            <person name="Brescovit A.D."/>
            <person name="Santos A.J."/>
        </authorList>
    </citation>
    <scope>NUCLEOTIDE SEQUENCE</scope>
    <source>
        <tissue evidence="1">Shoot tissue taken approximately 20 cm above the soil surface</tissue>
    </source>
</reference>